<dbReference type="PROSITE" id="PS51782">
    <property type="entry name" value="LYSM"/>
    <property type="match status" value="1"/>
</dbReference>
<name>A0A371IJQ4_9FIRM</name>
<organism evidence="5 6">
    <name type="scientific">Criibacterium bergeronii</name>
    <dbReference type="NCBI Taxonomy" id="1871336"/>
    <lineage>
        <taxon>Bacteria</taxon>
        <taxon>Bacillati</taxon>
        <taxon>Bacillota</taxon>
        <taxon>Clostridia</taxon>
        <taxon>Peptostreptococcales</taxon>
        <taxon>Filifactoraceae</taxon>
        <taxon>Criibacterium</taxon>
    </lineage>
</organism>
<dbReference type="Gene3D" id="3.90.780.10">
    <property type="entry name" value="5'-Nucleotidase, C-terminal domain"/>
    <property type="match status" value="1"/>
</dbReference>
<feature type="region of interest" description="Disordered" evidence="3">
    <location>
        <begin position="582"/>
        <end position="610"/>
    </location>
</feature>
<dbReference type="CDD" id="cd00845">
    <property type="entry name" value="MPP_UshA_N_like"/>
    <property type="match status" value="1"/>
</dbReference>
<dbReference type="Pfam" id="PF02872">
    <property type="entry name" value="5_nucleotid_C"/>
    <property type="match status" value="1"/>
</dbReference>
<proteinExistence type="inferred from homology"/>
<comment type="similarity">
    <text evidence="2">Belongs to the 5'-nucleotidase family.</text>
</comment>
<keyword evidence="6" id="KW-1185">Reference proteome</keyword>
<dbReference type="SMART" id="SM00257">
    <property type="entry name" value="LysM"/>
    <property type="match status" value="1"/>
</dbReference>
<dbReference type="GO" id="GO:0009166">
    <property type="term" value="P:nucleotide catabolic process"/>
    <property type="evidence" value="ECO:0007669"/>
    <property type="project" value="InterPro"/>
</dbReference>
<comment type="caution">
    <text evidence="5">The sequence shown here is derived from an EMBL/GenBank/DDBJ whole genome shotgun (WGS) entry which is preliminary data.</text>
</comment>
<dbReference type="AlphaFoldDB" id="A0A371IJQ4"/>
<evidence type="ECO:0000313" key="5">
    <source>
        <dbReference type="EMBL" id="RDY20693.1"/>
    </source>
</evidence>
<evidence type="ECO:0000256" key="3">
    <source>
        <dbReference type="SAM" id="MobiDB-lite"/>
    </source>
</evidence>
<dbReference type="InterPro" id="IPR006179">
    <property type="entry name" value="5_nucleotidase/apyrase"/>
</dbReference>
<sequence>MNRLFKKTLTFGMALGLSATLAGISFAANPTDDVTVIYTNDVHTYIDNYDKDKKEPLLSYDNVAAMKKEFQDNKKAVVLVDAGDHVQGTAFGGLDQGKQIIEIMNATGYDVATIGNHEFDYGMSRALEIFKEAKFPYVSCNFISLKDNKAVLNSYKIFELNGAKVAFVGISTPETFIKSTPKYFMDENGKFIYTFKEDNTGKDLYETAQVAIDAAKKDGADFVIALGHLGVDPSSAPWTSEDVIKNTTGLNAFIDGHSHSTVEGKMVADKAGNEVLLTQTGSYLKNIGQLNISKDGKIATKLIKEYKNSDATVKALVDKLKKDVESKLGKVIAYSEADMYITDPATKTRLIRKQETNLGDFCADAIYYLFDKTENLPVDLAIMNGGGIRANMPKGEVSYKTLKAVHTFGNVLCLIKVDGQTILDALEWGAKDVGKGENGGFLHTAGLTFTIDASVPANVTQDTAKLWTGSDKTKPYRVKDVKVLDKKTGEYKPLDLNATYNLAGTNYTLRDMGDGFNMFSKAELVKDYVMEDYLALANYAQSFEKNADHDNLPTITAEKYGDINGKGYMTIVNLSEQTQEVKKEDIKKEETPAPVQKAEEPKKDMNTDKQQVEVSTTDNDVAYYIVLPGDNLFKIAGKKYGNSLRWTEIYDLNKSIIKNPALIYAGQKLAMPSK</sequence>
<dbReference type="GO" id="GO:0016788">
    <property type="term" value="F:hydrolase activity, acting on ester bonds"/>
    <property type="evidence" value="ECO:0007669"/>
    <property type="project" value="InterPro"/>
</dbReference>
<dbReference type="GO" id="GO:0000166">
    <property type="term" value="F:nucleotide binding"/>
    <property type="evidence" value="ECO:0007669"/>
    <property type="project" value="UniProtKB-KW"/>
</dbReference>
<reference evidence="5 6" key="1">
    <citation type="journal article" date="2016" name="Genome Announc.">
        <title>Draft Genome Sequence of Criibacterium bergeronii gen. nov., sp. nov., Strain CCRI-22567T, Isolated from a Vaginal Sample from a Woman with Bacterial Vaginosis.</title>
        <authorList>
            <person name="Maheux A.F."/>
            <person name="Berube E."/>
            <person name="Boudreau D.K."/>
            <person name="Raymond F."/>
            <person name="Corbeil J."/>
            <person name="Roy P.H."/>
            <person name="Boissinot M."/>
            <person name="Omar R.F."/>
        </authorList>
    </citation>
    <scope>NUCLEOTIDE SEQUENCE [LARGE SCALE GENOMIC DNA]</scope>
    <source>
        <strain evidence="5 6">CCRI-22567</strain>
    </source>
</reference>
<feature type="signal peptide" evidence="2">
    <location>
        <begin position="1"/>
        <end position="27"/>
    </location>
</feature>
<dbReference type="InterPro" id="IPR036779">
    <property type="entry name" value="LysM_dom_sf"/>
</dbReference>
<feature type="domain" description="LysM" evidence="4">
    <location>
        <begin position="622"/>
        <end position="671"/>
    </location>
</feature>
<dbReference type="PRINTS" id="PR01607">
    <property type="entry name" value="APYRASEFAMLY"/>
</dbReference>
<accession>A0A371IJQ4</accession>
<dbReference type="PANTHER" id="PTHR11575">
    <property type="entry name" value="5'-NUCLEOTIDASE-RELATED"/>
    <property type="match status" value="1"/>
</dbReference>
<keyword evidence="1 2" id="KW-0732">Signal</keyword>
<feature type="chain" id="PRO_5016482775" evidence="2">
    <location>
        <begin position="28"/>
        <end position="674"/>
    </location>
</feature>
<evidence type="ECO:0000256" key="2">
    <source>
        <dbReference type="RuleBase" id="RU362119"/>
    </source>
</evidence>
<dbReference type="SUPFAM" id="SSF55816">
    <property type="entry name" value="5'-nucleotidase (syn. UDP-sugar hydrolase), C-terminal domain"/>
    <property type="match status" value="1"/>
</dbReference>
<dbReference type="InterPro" id="IPR004843">
    <property type="entry name" value="Calcineurin-like_PHP"/>
</dbReference>
<dbReference type="InterPro" id="IPR018392">
    <property type="entry name" value="LysM"/>
</dbReference>
<dbReference type="CDD" id="cd00118">
    <property type="entry name" value="LysM"/>
    <property type="match status" value="1"/>
</dbReference>
<dbReference type="InterPro" id="IPR008334">
    <property type="entry name" value="5'-Nucleotdase_C"/>
</dbReference>
<evidence type="ECO:0000313" key="6">
    <source>
        <dbReference type="Proteomes" id="UP000093352"/>
    </source>
</evidence>
<dbReference type="GO" id="GO:0046872">
    <property type="term" value="F:metal ion binding"/>
    <property type="evidence" value="ECO:0007669"/>
    <property type="project" value="InterPro"/>
</dbReference>
<dbReference type="Pfam" id="PF01476">
    <property type="entry name" value="LysM"/>
    <property type="match status" value="1"/>
</dbReference>
<dbReference type="Gene3D" id="3.10.350.10">
    <property type="entry name" value="LysM domain"/>
    <property type="match status" value="1"/>
</dbReference>
<dbReference type="STRING" id="1871336.BBG48_04925"/>
<evidence type="ECO:0000256" key="1">
    <source>
        <dbReference type="ARBA" id="ARBA00022729"/>
    </source>
</evidence>
<dbReference type="Pfam" id="PF00149">
    <property type="entry name" value="Metallophos"/>
    <property type="match status" value="1"/>
</dbReference>
<dbReference type="Gene3D" id="3.60.21.10">
    <property type="match status" value="1"/>
</dbReference>
<dbReference type="RefSeq" id="WP_068913952.1">
    <property type="nucleotide sequence ID" value="NZ_MBEW02000023.1"/>
</dbReference>
<dbReference type="InterPro" id="IPR036907">
    <property type="entry name" value="5'-Nucleotdase_C_sf"/>
</dbReference>
<keyword evidence="2" id="KW-0547">Nucleotide-binding</keyword>
<evidence type="ECO:0000259" key="4">
    <source>
        <dbReference type="PROSITE" id="PS51782"/>
    </source>
</evidence>
<dbReference type="PROSITE" id="PS00786">
    <property type="entry name" value="5_NUCLEOTIDASE_2"/>
    <property type="match status" value="1"/>
</dbReference>
<dbReference type="Proteomes" id="UP000093352">
    <property type="component" value="Unassembled WGS sequence"/>
</dbReference>
<dbReference type="SUPFAM" id="SSF54106">
    <property type="entry name" value="LysM domain"/>
    <property type="match status" value="1"/>
</dbReference>
<protein>
    <submittedName>
        <fullName evidence="5">LysM peptidoglycan-binding domain-containing protein</fullName>
    </submittedName>
</protein>
<dbReference type="SUPFAM" id="SSF56300">
    <property type="entry name" value="Metallo-dependent phosphatases"/>
    <property type="match status" value="1"/>
</dbReference>
<dbReference type="PANTHER" id="PTHR11575:SF24">
    <property type="entry name" value="5'-NUCLEOTIDASE"/>
    <property type="match status" value="1"/>
</dbReference>
<dbReference type="EMBL" id="MBEW02000023">
    <property type="protein sequence ID" value="RDY20693.1"/>
    <property type="molecule type" value="Genomic_DNA"/>
</dbReference>
<dbReference type="InterPro" id="IPR029052">
    <property type="entry name" value="Metallo-depent_PP-like"/>
</dbReference>
<dbReference type="InterPro" id="IPR006146">
    <property type="entry name" value="5'-Nucleotdase_CS"/>
</dbReference>
<gene>
    <name evidence="5" type="ORF">BBG48_008785</name>
</gene>
<keyword evidence="2" id="KW-0378">Hydrolase</keyword>